<evidence type="ECO:0000256" key="7">
    <source>
        <dbReference type="ARBA" id="ARBA00023157"/>
    </source>
</evidence>
<proteinExistence type="inferred from homology"/>
<dbReference type="Ensembl" id="ENSSHAT00000042216.1">
    <property type="protein sequence ID" value="ENSSHAP00000040797.1"/>
    <property type="gene ID" value="ENSSHAG00000021343.1"/>
</dbReference>
<feature type="domain" description="Fucolectin tachylectin-4 pentraxin-1" evidence="9">
    <location>
        <begin position="613"/>
        <end position="750"/>
    </location>
</feature>
<evidence type="ECO:0000313" key="10">
    <source>
        <dbReference type="Ensembl" id="ENSSHAP00000040797.1"/>
    </source>
</evidence>
<sequence>MTQIFKCGRMKGRYVTITNPGGEKVLSFCNVQIFGRPWDSNSSNLETSNNFYPLLPISGDVPETLKNDNSSATSYNFDLTENNFAPVLSKGKPAFQSSISNPFGSPERAVDGSLLSDFDEGNCIQTNKEINPWWMVDLGSTETVKSVAITPRKDCCTEELYGAFILVGELPENGGIFNSKCAVIGSLSRGKTEFFRCGTMRGRYVSVISPKREIFLSFCEVRVFGKTSDFISHDDLPITPPVTSLPKANDDTVLTGPLLSEQRPTSQSSASLPSQSPQKPMDGSIQSGYCVQTLQENDPWWMIDLGSTQTLGFVSITNRKDCCPEQIKGTLILVGDTPHHGGKWNARCAIIPSLGLGIKQIFSCGEMNGRYVTITKPGREKVLSFCDVKVFGKAQNSDKNGLSSTLSSTSADNQQINNHFNSYYNFDLTQNNFAPVLSEGKPAFQSSIFSFSGSPERAVDGSLFSDFEKGTCIQTDRKINPWWMVDLGSTEIVQSVALTPRNDCCTEELRGALILVGDSHDEGGMPNNRCAIIGSLAHGKTEFFRCGMMRGRYVSVVNPKREETFLSFCEVRVFGKASESISPSLPTPSPESQLSTPNASNASDLIGPLLSKQRPTSQSSVFIPSPFLQKPMDGSIQSNYCVQTLQENDPWWMIDLGSTQTLGFVSITNRKDCCPELIKGTLILVGDSPDQGGKWNDRCAIIPSLGLGIKELFNCGEMNGRYVTITKPGREKVLSFCDLKVFGKSSNSKNNVFHDSSSTLSPTSGDDQHITDHGSYYNFDLTENNFAPVLSKGKPTFQSSISNPFGSPERAVDGSLLSDFDEGNCIQTNKDINPWWMVDLGSTETVKSVAITPRKDCCTEELYGAFILVGELPENGGIFNSKCAVIGSLSRGKTEFFRCGTMRGRYVSVISPKREIFLSFCEVRVFGKTSDFISHDDLPVIPPVTSLPKANDDTVLTGPLLSEQRPTSQSSASLPSQSPQKPMDGSIQSGYCVQTLQENDPWWMIDLGSTQTLGFVSITNRKDCCPEQIKGTLILVGDSSHHGGKWNARCAVIPSLGAGTKQVFSCGEMNGRYVTIIKPGREKILSFCDLKVFGKAWNSNTNVFHYFPSTLSPTSGDDQQ</sequence>
<dbReference type="SMART" id="SM00607">
    <property type="entry name" value="FTP"/>
    <property type="match status" value="6"/>
</dbReference>
<dbReference type="InParanoid" id="A0A7N4PMN8"/>
<evidence type="ECO:0000256" key="3">
    <source>
        <dbReference type="ARBA" id="ARBA00011233"/>
    </source>
</evidence>
<accession>A0A7N4PMN8</accession>
<dbReference type="GO" id="GO:0042806">
    <property type="term" value="F:fucose binding"/>
    <property type="evidence" value="ECO:0007669"/>
    <property type="project" value="UniProtKB-ARBA"/>
</dbReference>
<dbReference type="Proteomes" id="UP000007648">
    <property type="component" value="Unassembled WGS sequence"/>
</dbReference>
<keyword evidence="11" id="KW-1185">Reference proteome</keyword>
<feature type="region of interest" description="Disordered" evidence="8">
    <location>
        <begin position="955"/>
        <end position="986"/>
    </location>
</feature>
<dbReference type="Gene3D" id="2.60.120.260">
    <property type="entry name" value="Galactose-binding domain-like"/>
    <property type="match status" value="7"/>
</dbReference>
<evidence type="ECO:0000256" key="6">
    <source>
        <dbReference type="ARBA" id="ARBA00022837"/>
    </source>
</evidence>
<evidence type="ECO:0000256" key="8">
    <source>
        <dbReference type="SAM" id="MobiDB-lite"/>
    </source>
</evidence>
<feature type="compositionally biased region" description="Low complexity" evidence="8">
    <location>
        <begin position="264"/>
        <end position="278"/>
    </location>
</feature>
<feature type="region of interest" description="Disordered" evidence="8">
    <location>
        <begin position="253"/>
        <end position="284"/>
    </location>
</feature>
<keyword evidence="5" id="KW-0430">Lectin</keyword>
<dbReference type="InterPro" id="IPR051941">
    <property type="entry name" value="BG_Antigen-Binding_Lectin"/>
</dbReference>
<dbReference type="PANTHER" id="PTHR45713:SF20">
    <property type="entry name" value="FUCOLECTIN TACHYLECTIN-4 PENTRAXIN-1 DOMAIN-CONTAINING PROTEIN"/>
    <property type="match status" value="1"/>
</dbReference>
<dbReference type="Pfam" id="PF22633">
    <property type="entry name" value="F5_F8_type_C_2"/>
    <property type="match status" value="6"/>
</dbReference>
<evidence type="ECO:0000256" key="4">
    <source>
        <dbReference type="ARBA" id="ARBA00022723"/>
    </source>
</evidence>
<comment type="similarity">
    <text evidence="2">Belongs to the fucolectin family.</text>
</comment>
<feature type="domain" description="Fucolectin tachylectin-4 pentraxin-1" evidence="9">
    <location>
        <begin position="430"/>
        <end position="582"/>
    </location>
</feature>
<evidence type="ECO:0000256" key="5">
    <source>
        <dbReference type="ARBA" id="ARBA00022734"/>
    </source>
</evidence>
<feature type="domain" description="Fucolectin tachylectin-4 pentraxin-1" evidence="9">
    <location>
        <begin position="262"/>
        <end position="399"/>
    </location>
</feature>
<feature type="compositionally biased region" description="Low complexity" evidence="8">
    <location>
        <begin position="966"/>
        <end position="980"/>
    </location>
</feature>
<evidence type="ECO:0000313" key="11">
    <source>
        <dbReference type="Proteomes" id="UP000007648"/>
    </source>
</evidence>
<reference evidence="10" key="2">
    <citation type="submission" date="2025-08" db="UniProtKB">
        <authorList>
            <consortium name="Ensembl"/>
        </authorList>
    </citation>
    <scope>IDENTIFICATION</scope>
</reference>
<name>A0A7N4PMN8_SARHA</name>
<evidence type="ECO:0000256" key="1">
    <source>
        <dbReference type="ARBA" id="ARBA00002219"/>
    </source>
</evidence>
<comment type="subunit">
    <text evidence="3">Homotrimer.</text>
</comment>
<organism evidence="10 11">
    <name type="scientific">Sarcophilus harrisii</name>
    <name type="common">Tasmanian devil</name>
    <name type="synonym">Sarcophilus laniarius</name>
    <dbReference type="NCBI Taxonomy" id="9305"/>
    <lineage>
        <taxon>Eukaryota</taxon>
        <taxon>Metazoa</taxon>
        <taxon>Chordata</taxon>
        <taxon>Craniata</taxon>
        <taxon>Vertebrata</taxon>
        <taxon>Euteleostomi</taxon>
        <taxon>Mammalia</taxon>
        <taxon>Metatheria</taxon>
        <taxon>Dasyuromorphia</taxon>
        <taxon>Dasyuridae</taxon>
        <taxon>Sarcophilus</taxon>
    </lineage>
</organism>
<keyword evidence="6" id="KW-0106">Calcium</keyword>
<feature type="domain" description="Fucolectin tachylectin-4 pentraxin-1" evidence="9">
    <location>
        <begin position="783"/>
        <end position="936"/>
    </location>
</feature>
<dbReference type="GeneTree" id="ENSGT01060000248575"/>
<dbReference type="InterPro" id="IPR006585">
    <property type="entry name" value="FTP1"/>
</dbReference>
<dbReference type="InterPro" id="IPR008979">
    <property type="entry name" value="Galactose-bd-like_sf"/>
</dbReference>
<dbReference type="GO" id="GO:0001868">
    <property type="term" value="P:regulation of complement activation, lectin pathway"/>
    <property type="evidence" value="ECO:0007669"/>
    <property type="project" value="UniProtKB-ARBA"/>
</dbReference>
<dbReference type="PANTHER" id="PTHR45713">
    <property type="entry name" value="FTP DOMAIN-CONTAINING PROTEIN"/>
    <property type="match status" value="1"/>
</dbReference>
<dbReference type="GO" id="GO:0010185">
    <property type="term" value="P:regulation of cellular defense response"/>
    <property type="evidence" value="ECO:0007669"/>
    <property type="project" value="UniProtKB-ARBA"/>
</dbReference>
<feature type="domain" description="Fucolectin tachylectin-4 pentraxin-1" evidence="9">
    <location>
        <begin position="964"/>
        <end position="1100"/>
    </location>
</feature>
<evidence type="ECO:0000256" key="2">
    <source>
        <dbReference type="ARBA" id="ARBA00010147"/>
    </source>
</evidence>
<reference evidence="10 11" key="1">
    <citation type="journal article" date="2011" name="Proc. Natl. Acad. Sci. U.S.A.">
        <title>Genetic diversity and population structure of the endangered marsupial Sarcophilus harrisii (Tasmanian devil).</title>
        <authorList>
            <person name="Miller W."/>
            <person name="Hayes V.M."/>
            <person name="Ratan A."/>
            <person name="Petersen D.C."/>
            <person name="Wittekindt N.E."/>
            <person name="Miller J."/>
            <person name="Walenz B."/>
            <person name="Knight J."/>
            <person name="Qi J."/>
            <person name="Zhao F."/>
            <person name="Wang Q."/>
            <person name="Bedoya-Reina O.C."/>
            <person name="Katiyar N."/>
            <person name="Tomsho L.P."/>
            <person name="Kasson L.M."/>
            <person name="Hardie R.A."/>
            <person name="Woodbridge P."/>
            <person name="Tindall E.A."/>
            <person name="Bertelsen M.F."/>
            <person name="Dixon D."/>
            <person name="Pyecroft S."/>
            <person name="Helgen K.M."/>
            <person name="Lesk A.M."/>
            <person name="Pringle T.H."/>
            <person name="Patterson N."/>
            <person name="Zhang Y."/>
            <person name="Kreiss A."/>
            <person name="Woods G.M."/>
            <person name="Jones M.E."/>
            <person name="Schuster S.C."/>
        </authorList>
    </citation>
    <scope>NUCLEOTIDE SEQUENCE [LARGE SCALE GENOMIC DNA]</scope>
</reference>
<dbReference type="GO" id="GO:0046872">
    <property type="term" value="F:metal ion binding"/>
    <property type="evidence" value="ECO:0007669"/>
    <property type="project" value="UniProtKB-KW"/>
</dbReference>
<protein>
    <recommendedName>
        <fullName evidence="9">Fucolectin tachylectin-4 pentraxin-1 domain-containing protein</fullName>
    </recommendedName>
</protein>
<reference evidence="10" key="3">
    <citation type="submission" date="2025-09" db="UniProtKB">
        <authorList>
            <consortium name="Ensembl"/>
        </authorList>
    </citation>
    <scope>IDENTIFICATION</scope>
</reference>
<dbReference type="SUPFAM" id="SSF49785">
    <property type="entry name" value="Galactose-binding domain-like"/>
    <property type="match status" value="6"/>
</dbReference>
<feature type="region of interest" description="Disordered" evidence="8">
    <location>
        <begin position="580"/>
        <end position="599"/>
    </location>
</feature>
<dbReference type="AlphaFoldDB" id="A0A7N4PMN8"/>
<keyword evidence="4" id="KW-0479">Metal-binding</keyword>
<keyword evidence="7" id="KW-1015">Disulfide bond</keyword>
<feature type="domain" description="Fucolectin tachylectin-4 pentraxin-1" evidence="9">
    <location>
        <begin position="81"/>
        <end position="234"/>
    </location>
</feature>
<comment type="function">
    <text evidence="1">Acts as a defensive agent. Recognizes blood group fucosylated oligosaccharides including A, B, H and Lewis B-type antigens. Does not recognize Lewis A antigen and has low affinity for monovalent haptens.</text>
</comment>
<evidence type="ECO:0000259" key="9">
    <source>
        <dbReference type="SMART" id="SM00607"/>
    </source>
</evidence>